<evidence type="ECO:0000256" key="2">
    <source>
        <dbReference type="ARBA" id="ARBA00022679"/>
    </source>
</evidence>
<reference evidence="4" key="1">
    <citation type="journal article" date="2015" name="MBio">
        <title>Genome-Resolved Metagenomic Analysis Reveals Roles for Candidate Phyla and Other Microbial Community Members in Biogeochemical Transformations in Oil Reservoirs.</title>
        <authorList>
            <person name="Hu P."/>
            <person name="Tom L."/>
            <person name="Singh A."/>
            <person name="Thomas B.C."/>
            <person name="Baker B.J."/>
            <person name="Piceno Y.M."/>
            <person name="Andersen G.L."/>
            <person name="Banfield J.F."/>
        </authorList>
    </citation>
    <scope>NUCLEOTIDE SEQUENCE [LARGE SCALE GENOMIC DNA]</scope>
</reference>
<dbReference type="PANTHER" id="PTHR43542:SF1">
    <property type="entry name" value="METHYLTRANSFERASE"/>
    <property type="match status" value="1"/>
</dbReference>
<dbReference type="AlphaFoldDB" id="A0A124FK02"/>
<dbReference type="InterPro" id="IPR029063">
    <property type="entry name" value="SAM-dependent_MTases_sf"/>
</dbReference>
<dbReference type="GO" id="GO:0003676">
    <property type="term" value="F:nucleic acid binding"/>
    <property type="evidence" value="ECO:0007669"/>
    <property type="project" value="InterPro"/>
</dbReference>
<evidence type="ECO:0000256" key="1">
    <source>
        <dbReference type="ARBA" id="ARBA00022603"/>
    </source>
</evidence>
<protein>
    <submittedName>
        <fullName evidence="3">rRNA methyltransferase RsmD</fullName>
    </submittedName>
</protein>
<proteinExistence type="predicted"/>
<sequence length="185" mass="20316">MSGLRVIAGTAKGKRLKSRKAKDLRPATGFVREALFNILGPRVVDCVFLDLFAGTGSVGIEALSRGAAKVVFVEADAQNASLIKENLKITGFGEKGVVYQADVLKILPVLKKQGWQFDLVFIDPPFKRQLAGPVLEALFQLGLLAPAGIAVTRTASREESNFKFRPFREERYGSSVLRFFAREND</sequence>
<dbReference type="InterPro" id="IPR002052">
    <property type="entry name" value="DNA_methylase_N6_adenine_CS"/>
</dbReference>
<organism evidence="3 4">
    <name type="scientific">Thermacetogenium phaeum</name>
    <dbReference type="NCBI Taxonomy" id="85874"/>
    <lineage>
        <taxon>Bacteria</taxon>
        <taxon>Bacillati</taxon>
        <taxon>Bacillota</taxon>
        <taxon>Clostridia</taxon>
        <taxon>Thermoanaerobacterales</taxon>
        <taxon>Thermoanaerobacteraceae</taxon>
        <taxon>Thermacetogenium</taxon>
    </lineage>
</organism>
<evidence type="ECO:0000313" key="3">
    <source>
        <dbReference type="EMBL" id="KUK35679.1"/>
    </source>
</evidence>
<dbReference type="PANTHER" id="PTHR43542">
    <property type="entry name" value="METHYLTRANSFERASE"/>
    <property type="match status" value="1"/>
</dbReference>
<keyword evidence="2 3" id="KW-0808">Transferase</keyword>
<dbReference type="Proteomes" id="UP000053326">
    <property type="component" value="Unassembled WGS sequence"/>
</dbReference>
<dbReference type="NCBIfam" id="TIGR00095">
    <property type="entry name" value="16S rRNA (guanine(966)-N(2))-methyltransferase RsmD"/>
    <property type="match status" value="1"/>
</dbReference>
<dbReference type="PIRSF" id="PIRSF004553">
    <property type="entry name" value="CHP00095"/>
    <property type="match status" value="1"/>
</dbReference>
<gene>
    <name evidence="3" type="ORF">XD66_1610</name>
</gene>
<dbReference type="Gene3D" id="3.40.50.150">
    <property type="entry name" value="Vaccinia Virus protein VP39"/>
    <property type="match status" value="1"/>
</dbReference>
<dbReference type="Pfam" id="PF03602">
    <property type="entry name" value="Cons_hypoth95"/>
    <property type="match status" value="1"/>
</dbReference>
<dbReference type="GO" id="GO:0031167">
    <property type="term" value="P:rRNA methylation"/>
    <property type="evidence" value="ECO:0007669"/>
    <property type="project" value="InterPro"/>
</dbReference>
<comment type="caution">
    <text evidence="3">The sequence shown here is derived from an EMBL/GenBank/DDBJ whole genome shotgun (WGS) entry which is preliminary data.</text>
</comment>
<evidence type="ECO:0000313" key="4">
    <source>
        <dbReference type="Proteomes" id="UP000053326"/>
    </source>
</evidence>
<dbReference type="PATRIC" id="fig|85874.4.peg.1328"/>
<dbReference type="GO" id="GO:0008168">
    <property type="term" value="F:methyltransferase activity"/>
    <property type="evidence" value="ECO:0007669"/>
    <property type="project" value="UniProtKB-KW"/>
</dbReference>
<dbReference type="EMBL" id="LGFO01000295">
    <property type="protein sequence ID" value="KUK35679.1"/>
    <property type="molecule type" value="Genomic_DNA"/>
</dbReference>
<dbReference type="InterPro" id="IPR004398">
    <property type="entry name" value="RNA_MeTrfase_RsmD"/>
</dbReference>
<dbReference type="CDD" id="cd02440">
    <property type="entry name" value="AdoMet_MTases"/>
    <property type="match status" value="1"/>
</dbReference>
<dbReference type="PROSITE" id="PS00092">
    <property type="entry name" value="N6_MTASE"/>
    <property type="match status" value="1"/>
</dbReference>
<dbReference type="SUPFAM" id="SSF53335">
    <property type="entry name" value="S-adenosyl-L-methionine-dependent methyltransferases"/>
    <property type="match status" value="1"/>
</dbReference>
<keyword evidence="1 3" id="KW-0489">Methyltransferase</keyword>
<accession>A0A124FK02</accession>
<name>A0A124FK02_9THEO</name>